<accession>A0A517M9Y2</accession>
<sequence>MACFHQATARQRQIRGAAWRLGDTAKCWAVLTESRQDPWPGGLRRSAKNITLTGEYMLERKAGSGREAFADPLVHFAFGFHLAPAVSQTYCPIEYWLAGNAVWIDAEVSGSFELDSVTDFGVQQCGLDHCGRFLQ</sequence>
<protein>
    <submittedName>
        <fullName evidence="1">Uncharacterized protein</fullName>
    </submittedName>
</protein>
<reference evidence="1 2" key="1">
    <citation type="submission" date="2019-02" db="EMBL/GenBank/DDBJ databases">
        <title>Deep-cultivation of Planctomycetes and their phenomic and genomic characterization uncovers novel biology.</title>
        <authorList>
            <person name="Wiegand S."/>
            <person name="Jogler M."/>
            <person name="Boedeker C."/>
            <person name="Pinto D."/>
            <person name="Vollmers J."/>
            <person name="Rivas-Marin E."/>
            <person name="Kohn T."/>
            <person name="Peeters S.H."/>
            <person name="Heuer A."/>
            <person name="Rast P."/>
            <person name="Oberbeckmann S."/>
            <person name="Bunk B."/>
            <person name="Jeske O."/>
            <person name="Meyerdierks A."/>
            <person name="Storesund J.E."/>
            <person name="Kallscheuer N."/>
            <person name="Luecker S."/>
            <person name="Lage O.M."/>
            <person name="Pohl T."/>
            <person name="Merkel B.J."/>
            <person name="Hornburger P."/>
            <person name="Mueller R.-W."/>
            <person name="Bruemmer F."/>
            <person name="Labrenz M."/>
            <person name="Spormann A.M."/>
            <person name="Op den Camp H."/>
            <person name="Overmann J."/>
            <person name="Amann R."/>
            <person name="Jetten M.S.M."/>
            <person name="Mascher T."/>
            <person name="Medema M.H."/>
            <person name="Devos D.P."/>
            <person name="Kaster A.-K."/>
            <person name="Ovreas L."/>
            <person name="Rohde M."/>
            <person name="Galperin M.Y."/>
            <person name="Jogler C."/>
        </authorList>
    </citation>
    <scope>NUCLEOTIDE SEQUENCE [LARGE SCALE GENOMIC DNA]</scope>
    <source>
        <strain evidence="1 2">FF011L</strain>
    </source>
</reference>
<dbReference type="Proteomes" id="UP000320672">
    <property type="component" value="Chromosome"/>
</dbReference>
<proteinExistence type="predicted"/>
<organism evidence="1 2">
    <name type="scientific">Roseimaritima multifibrata</name>
    <dbReference type="NCBI Taxonomy" id="1930274"/>
    <lineage>
        <taxon>Bacteria</taxon>
        <taxon>Pseudomonadati</taxon>
        <taxon>Planctomycetota</taxon>
        <taxon>Planctomycetia</taxon>
        <taxon>Pirellulales</taxon>
        <taxon>Pirellulaceae</taxon>
        <taxon>Roseimaritima</taxon>
    </lineage>
</organism>
<dbReference type="EMBL" id="CP036262">
    <property type="protein sequence ID" value="QDS91651.1"/>
    <property type="molecule type" value="Genomic_DNA"/>
</dbReference>
<evidence type="ECO:0000313" key="2">
    <source>
        <dbReference type="Proteomes" id="UP000320672"/>
    </source>
</evidence>
<dbReference type="AlphaFoldDB" id="A0A517M9Y2"/>
<dbReference type="KEGG" id="rml:FF011L_03820"/>
<gene>
    <name evidence="1" type="ORF">FF011L_03820</name>
</gene>
<name>A0A517M9Y2_9BACT</name>
<keyword evidence="2" id="KW-1185">Reference proteome</keyword>
<evidence type="ECO:0000313" key="1">
    <source>
        <dbReference type="EMBL" id="QDS91651.1"/>
    </source>
</evidence>